<dbReference type="Proteomes" id="UP001271007">
    <property type="component" value="Unassembled WGS sequence"/>
</dbReference>
<proteinExistence type="predicted"/>
<evidence type="ECO:0000313" key="2">
    <source>
        <dbReference type="Proteomes" id="UP001271007"/>
    </source>
</evidence>
<sequence length="160" mass="17074">MAQPGHPTPAGNTASPPLTRAQLETSIFAITQNHTVVSEMERRMLELPRPGGTMPLLQQSAYAFRALLDRGMRAVVVASGNNRLEQTHGEMSRLWLAGDLDELVRFLLREAEGLAGDIGGGEGEEIRNVFGGADLGGGGGESAESKLASQFMSDNAGRWL</sequence>
<dbReference type="EMBL" id="JAWDJX010000016">
    <property type="protein sequence ID" value="KAK3053433.1"/>
    <property type="molecule type" value="Genomic_DNA"/>
</dbReference>
<protein>
    <submittedName>
        <fullName evidence="1">Uncharacterized protein</fullName>
    </submittedName>
</protein>
<gene>
    <name evidence="1" type="ORF">LTR09_005602</name>
</gene>
<keyword evidence="2" id="KW-1185">Reference proteome</keyword>
<name>A0AAJ0GC63_9PEZI</name>
<accession>A0AAJ0GC63</accession>
<evidence type="ECO:0000313" key="1">
    <source>
        <dbReference type="EMBL" id="KAK3053433.1"/>
    </source>
</evidence>
<organism evidence="1 2">
    <name type="scientific">Extremus antarcticus</name>
    <dbReference type="NCBI Taxonomy" id="702011"/>
    <lineage>
        <taxon>Eukaryota</taxon>
        <taxon>Fungi</taxon>
        <taxon>Dikarya</taxon>
        <taxon>Ascomycota</taxon>
        <taxon>Pezizomycotina</taxon>
        <taxon>Dothideomycetes</taxon>
        <taxon>Dothideomycetidae</taxon>
        <taxon>Mycosphaerellales</taxon>
        <taxon>Extremaceae</taxon>
        <taxon>Extremus</taxon>
    </lineage>
</organism>
<dbReference type="AlphaFoldDB" id="A0AAJ0GC63"/>
<comment type="caution">
    <text evidence="1">The sequence shown here is derived from an EMBL/GenBank/DDBJ whole genome shotgun (WGS) entry which is preliminary data.</text>
</comment>
<reference evidence="1" key="1">
    <citation type="submission" date="2023-04" db="EMBL/GenBank/DDBJ databases">
        <title>Black Yeasts Isolated from many extreme environments.</title>
        <authorList>
            <person name="Coleine C."/>
            <person name="Stajich J.E."/>
            <person name="Selbmann L."/>
        </authorList>
    </citation>
    <scope>NUCLEOTIDE SEQUENCE</scope>
    <source>
        <strain evidence="1">CCFEE 5312</strain>
    </source>
</reference>